<proteinExistence type="predicted"/>
<evidence type="ECO:0000313" key="1">
    <source>
        <dbReference type="EMBL" id="ATY84525.1"/>
    </source>
</evidence>
<dbReference type="EMBL" id="CP024955">
    <property type="protein sequence ID" value="ATY84525.1"/>
    <property type="molecule type" value="Genomic_DNA"/>
</dbReference>
<keyword evidence="2" id="KW-1185">Reference proteome</keyword>
<gene>
    <name evidence="1" type="ORF">CVV65_05785</name>
</gene>
<dbReference type="Proteomes" id="UP000231932">
    <property type="component" value="Chromosome"/>
</dbReference>
<organism evidence="1 2">
    <name type="scientific">Kyrpidia spormannii</name>
    <dbReference type="NCBI Taxonomy" id="2055160"/>
    <lineage>
        <taxon>Bacteria</taxon>
        <taxon>Bacillati</taxon>
        <taxon>Bacillota</taxon>
        <taxon>Bacilli</taxon>
        <taxon>Bacillales</taxon>
        <taxon>Alicyclobacillaceae</taxon>
        <taxon>Kyrpidia</taxon>
    </lineage>
</organism>
<accession>A0A2K8N611</accession>
<sequence>MQRYRIRRQVHLWVQAGQEPLRKATEVIFELLAQAQDLGISAKYLLFDSWFAYPSTITQAARRSPHVVCMLKNMAGARQDRVRPRSRSFL</sequence>
<name>A0A2K8N611_9BACL</name>
<evidence type="ECO:0000313" key="2">
    <source>
        <dbReference type="Proteomes" id="UP000231932"/>
    </source>
</evidence>
<reference evidence="2" key="1">
    <citation type="submission" date="2017-11" db="EMBL/GenBank/DDBJ databases">
        <title>Complete Genome Sequence of Kyrpidia sp. Strain EA-1, a thermophilic, hydrogen-oxidizing Bacterium, isolated from the Azores.</title>
        <authorList>
            <person name="Reiner J.E."/>
            <person name="Lapp C.J."/>
            <person name="Bunk B."/>
            <person name="Gescher J."/>
        </authorList>
    </citation>
    <scope>NUCLEOTIDE SEQUENCE [LARGE SCALE GENOMIC DNA]</scope>
    <source>
        <strain evidence="2">EA-1</strain>
    </source>
</reference>
<dbReference type="KEGG" id="kyr:CVV65_05785"/>
<protein>
    <recommendedName>
        <fullName evidence="3">Transposase IS701-like DDE domain-containing protein</fullName>
    </recommendedName>
</protein>
<evidence type="ECO:0008006" key="3">
    <source>
        <dbReference type="Google" id="ProtNLM"/>
    </source>
</evidence>
<dbReference type="AlphaFoldDB" id="A0A2K8N611"/>